<protein>
    <submittedName>
        <fullName evidence="1">Uncharacterized protein</fullName>
    </submittedName>
</protein>
<evidence type="ECO:0000313" key="2">
    <source>
        <dbReference type="Proteomes" id="UP001396334"/>
    </source>
</evidence>
<proteinExistence type="predicted"/>
<keyword evidence="2" id="KW-1185">Reference proteome</keyword>
<dbReference type="EMBL" id="JBBPBN010000024">
    <property type="protein sequence ID" value="KAK9010212.1"/>
    <property type="molecule type" value="Genomic_DNA"/>
</dbReference>
<gene>
    <name evidence="1" type="ORF">V6N11_036725</name>
</gene>
<comment type="caution">
    <text evidence="1">The sequence shown here is derived from an EMBL/GenBank/DDBJ whole genome shotgun (WGS) entry which is preliminary data.</text>
</comment>
<reference evidence="1 2" key="1">
    <citation type="journal article" date="2024" name="G3 (Bethesda)">
        <title>Genome assembly of Hibiscus sabdariffa L. provides insights into metabolisms of medicinal natural products.</title>
        <authorList>
            <person name="Kim T."/>
        </authorList>
    </citation>
    <scope>NUCLEOTIDE SEQUENCE [LARGE SCALE GENOMIC DNA]</scope>
    <source>
        <strain evidence="1">TK-2024</strain>
        <tissue evidence="1">Old leaves</tissue>
    </source>
</reference>
<name>A0ABR2RB80_9ROSI</name>
<accession>A0ABR2RB80</accession>
<organism evidence="1 2">
    <name type="scientific">Hibiscus sabdariffa</name>
    <name type="common">roselle</name>
    <dbReference type="NCBI Taxonomy" id="183260"/>
    <lineage>
        <taxon>Eukaryota</taxon>
        <taxon>Viridiplantae</taxon>
        <taxon>Streptophyta</taxon>
        <taxon>Embryophyta</taxon>
        <taxon>Tracheophyta</taxon>
        <taxon>Spermatophyta</taxon>
        <taxon>Magnoliopsida</taxon>
        <taxon>eudicotyledons</taxon>
        <taxon>Gunneridae</taxon>
        <taxon>Pentapetalae</taxon>
        <taxon>rosids</taxon>
        <taxon>malvids</taxon>
        <taxon>Malvales</taxon>
        <taxon>Malvaceae</taxon>
        <taxon>Malvoideae</taxon>
        <taxon>Hibiscus</taxon>
    </lineage>
</organism>
<dbReference type="Proteomes" id="UP001396334">
    <property type="component" value="Unassembled WGS sequence"/>
</dbReference>
<evidence type="ECO:0000313" key="1">
    <source>
        <dbReference type="EMBL" id="KAK9010212.1"/>
    </source>
</evidence>
<sequence length="83" mass="9423">MTTAALNNIGRQLDPRRLGFESFASLLCREKEMRHNREGTSRIVGRWHQITRELTGVGRQFVAQYLEEPGSGPNLDLVQQGLN</sequence>